<dbReference type="Proteomes" id="UP000645555">
    <property type="component" value="Unassembled WGS sequence"/>
</dbReference>
<evidence type="ECO:0000313" key="2">
    <source>
        <dbReference type="EMBL" id="GGX50230.1"/>
    </source>
</evidence>
<feature type="region of interest" description="Disordered" evidence="1">
    <location>
        <begin position="1"/>
        <end position="26"/>
    </location>
</feature>
<dbReference type="AlphaFoldDB" id="A0A918K540"/>
<accession>A0A918K540</accession>
<keyword evidence="3" id="KW-1185">Reference proteome</keyword>
<reference evidence="2" key="1">
    <citation type="journal article" date="2014" name="Int. J. Syst. Evol. Microbiol.">
        <title>Complete genome sequence of Corynebacterium casei LMG S-19264T (=DSM 44701T), isolated from a smear-ripened cheese.</title>
        <authorList>
            <consortium name="US DOE Joint Genome Institute (JGI-PGF)"/>
            <person name="Walter F."/>
            <person name="Albersmeier A."/>
            <person name="Kalinowski J."/>
            <person name="Ruckert C."/>
        </authorList>
    </citation>
    <scope>NUCLEOTIDE SEQUENCE</scope>
    <source>
        <strain evidence="2">JCM 4956</strain>
    </source>
</reference>
<name>A0A918K540_9ACTN</name>
<evidence type="ECO:0000313" key="3">
    <source>
        <dbReference type="Proteomes" id="UP000645555"/>
    </source>
</evidence>
<dbReference type="EMBL" id="BMWD01000004">
    <property type="protein sequence ID" value="GGX50230.1"/>
    <property type="molecule type" value="Genomic_DNA"/>
</dbReference>
<evidence type="ECO:0000256" key="1">
    <source>
        <dbReference type="SAM" id="MobiDB-lite"/>
    </source>
</evidence>
<comment type="caution">
    <text evidence="2">The sequence shown here is derived from an EMBL/GenBank/DDBJ whole genome shotgun (WGS) entry which is preliminary data.</text>
</comment>
<organism evidence="2 3">
    <name type="scientific">Streptomyces fructofermentans</name>
    <dbReference type="NCBI Taxonomy" id="152141"/>
    <lineage>
        <taxon>Bacteria</taxon>
        <taxon>Bacillati</taxon>
        <taxon>Actinomycetota</taxon>
        <taxon>Actinomycetes</taxon>
        <taxon>Kitasatosporales</taxon>
        <taxon>Streptomycetaceae</taxon>
        <taxon>Streptomyces</taxon>
    </lineage>
</organism>
<protein>
    <submittedName>
        <fullName evidence="2">Uncharacterized protein</fullName>
    </submittedName>
</protein>
<sequence length="55" mass="5918">MSEREILDSFPAGHPRGSWPAEERAAALREQGESATVVMDLDTDSFLIISEGAAV</sequence>
<proteinExistence type="predicted"/>
<gene>
    <name evidence="2" type="ORF">GCM10010515_16960</name>
</gene>
<dbReference type="RefSeq" id="WP_190034727.1">
    <property type="nucleotide sequence ID" value="NZ_BMWD01000004.1"/>
</dbReference>
<reference evidence="2" key="2">
    <citation type="submission" date="2020-09" db="EMBL/GenBank/DDBJ databases">
        <authorList>
            <person name="Sun Q."/>
            <person name="Ohkuma M."/>
        </authorList>
    </citation>
    <scope>NUCLEOTIDE SEQUENCE</scope>
    <source>
        <strain evidence="2">JCM 4956</strain>
    </source>
</reference>